<feature type="region of interest" description="Disordered" evidence="2">
    <location>
        <begin position="526"/>
        <end position="551"/>
    </location>
</feature>
<dbReference type="InterPro" id="IPR001330">
    <property type="entry name" value="Prenyltrans"/>
</dbReference>
<dbReference type="SUPFAM" id="SSF48239">
    <property type="entry name" value="Terpenoid cyclases/Protein prenyltransferases"/>
    <property type="match status" value="2"/>
</dbReference>
<organism evidence="4 5">
    <name type="scientific">Streptomyces ochraceiscleroticus</name>
    <dbReference type="NCBI Taxonomy" id="47761"/>
    <lineage>
        <taxon>Bacteria</taxon>
        <taxon>Bacillati</taxon>
        <taxon>Actinomycetota</taxon>
        <taxon>Actinomycetes</taxon>
        <taxon>Kitasatosporales</taxon>
        <taxon>Streptomycetaceae</taxon>
        <taxon>Streptomyces</taxon>
    </lineage>
</organism>
<name>A0ABW1MJY9_9ACTN</name>
<feature type="domain" description="Prenyltransferase alpha-alpha toroid" evidence="3">
    <location>
        <begin position="174"/>
        <end position="345"/>
    </location>
</feature>
<keyword evidence="5" id="KW-1185">Reference proteome</keyword>
<dbReference type="Pfam" id="PF00432">
    <property type="entry name" value="Prenyltrans"/>
    <property type="match status" value="2"/>
</dbReference>
<feature type="domain" description="Prenyltransferase alpha-alpha toroid" evidence="3">
    <location>
        <begin position="436"/>
        <end position="497"/>
    </location>
</feature>
<proteinExistence type="predicted"/>
<dbReference type="Proteomes" id="UP001596139">
    <property type="component" value="Unassembled WGS sequence"/>
</dbReference>
<evidence type="ECO:0000256" key="1">
    <source>
        <dbReference type="ARBA" id="ARBA00022737"/>
    </source>
</evidence>
<dbReference type="Gene3D" id="1.50.10.20">
    <property type="match status" value="3"/>
</dbReference>
<protein>
    <submittedName>
        <fullName evidence="4">Prenyltransferase/squalene oxidase repeat-containing protein</fullName>
    </submittedName>
</protein>
<feature type="compositionally biased region" description="Polar residues" evidence="2">
    <location>
        <begin position="530"/>
        <end position="551"/>
    </location>
</feature>
<dbReference type="RefSeq" id="WP_169749860.1">
    <property type="nucleotide sequence ID" value="NZ_JBHSPX010000004.1"/>
</dbReference>
<evidence type="ECO:0000313" key="4">
    <source>
        <dbReference type="EMBL" id="MFC6064065.1"/>
    </source>
</evidence>
<evidence type="ECO:0000259" key="3">
    <source>
        <dbReference type="Pfam" id="PF00432"/>
    </source>
</evidence>
<reference evidence="5" key="1">
    <citation type="journal article" date="2019" name="Int. J. Syst. Evol. Microbiol.">
        <title>The Global Catalogue of Microorganisms (GCM) 10K type strain sequencing project: providing services to taxonomists for standard genome sequencing and annotation.</title>
        <authorList>
            <consortium name="The Broad Institute Genomics Platform"/>
            <consortium name="The Broad Institute Genome Sequencing Center for Infectious Disease"/>
            <person name="Wu L."/>
            <person name="Ma J."/>
        </authorList>
    </citation>
    <scope>NUCLEOTIDE SEQUENCE [LARGE SCALE GENOMIC DNA]</scope>
    <source>
        <strain evidence="5">CGMCC 1.15180</strain>
    </source>
</reference>
<dbReference type="InterPro" id="IPR008930">
    <property type="entry name" value="Terpenoid_cyclase/PrenylTrfase"/>
</dbReference>
<gene>
    <name evidence="4" type="ORF">ACFP4F_16115</name>
</gene>
<sequence length="551" mass="59525">MAAVSGAETMISRAVDYSLGTQQGDGSWQSPPDPRITETALGCLALSGLSDSASRYAVLRARSWLRTADPQRHHPVAEYAERLLAALAGEATHREVTDVSHAEDLMPDVSAGPVLDSRHRMLGVLRACGLPAPRADGRSGRPVDRGPIALADADLRAVRSSVRTALDNAGASRTKPWALVDLLAEHALLEERFGEREEADAAVRRLGSLQAPDGSFYGNPLSTSLACMALTAVAPASAAHRRSQAYILNSQQADGTWRFLTTDVWDTHLVVRAFRGEPAFDAQALGRALEFLYRAQQPDGGWPCRRGLESDNDTTAAMLLALTDIPEAAEAAQRALAYLARQQNAAGLWATWQDTNDPPAPDVIAHVLTALDRYEGRHTIATGAARRWLSEYAEHASHAPEGWSASWYRGTPYAVCEIAPALPPARRAVVAELRRLAMAQRHDGGWAPTSGTESLPSATGLALTALNRALRNSRAQAALSYLSAEQQDDGSWPGRPEMLGPRPLLSHSRIQTHAFTVMGLRAVRSRLRAPQQSTRTSWPREQTSSPGRGQV</sequence>
<evidence type="ECO:0000256" key="2">
    <source>
        <dbReference type="SAM" id="MobiDB-lite"/>
    </source>
</evidence>
<evidence type="ECO:0000313" key="5">
    <source>
        <dbReference type="Proteomes" id="UP001596139"/>
    </source>
</evidence>
<dbReference type="EMBL" id="JBHSPX010000004">
    <property type="protein sequence ID" value="MFC6064065.1"/>
    <property type="molecule type" value="Genomic_DNA"/>
</dbReference>
<comment type="caution">
    <text evidence="4">The sequence shown here is derived from an EMBL/GenBank/DDBJ whole genome shotgun (WGS) entry which is preliminary data.</text>
</comment>
<keyword evidence="1" id="KW-0677">Repeat</keyword>
<accession>A0ABW1MJY9</accession>